<dbReference type="Pfam" id="PF02305">
    <property type="entry name" value="Phage_F"/>
    <property type="match status" value="1"/>
</dbReference>
<accession>A0A976R7V9</accession>
<keyword evidence="5" id="KW-0946">Virion</keyword>
<organism evidence="6">
    <name type="scientific">Sigmofec virus UA08Rod_6403</name>
    <dbReference type="NCBI Taxonomy" id="2929228"/>
    <lineage>
        <taxon>Viruses</taxon>
        <taxon>Monodnaviria</taxon>
        <taxon>Sangervirae</taxon>
        <taxon>Phixviricota</taxon>
        <taxon>Malgrandaviricetes</taxon>
        <taxon>Petitvirales</taxon>
        <taxon>Microviridae</taxon>
    </lineage>
</organism>
<dbReference type="EMBL" id="OM869511">
    <property type="protein sequence ID" value="UPW40875.1"/>
    <property type="molecule type" value="Genomic_DNA"/>
</dbReference>
<dbReference type="InterPro" id="IPR003514">
    <property type="entry name" value="Microviridae_protein_F"/>
</dbReference>
<comment type="similarity">
    <text evidence="2">Belongs to the microviridae F protein family.</text>
</comment>
<dbReference type="InterPro" id="IPR016184">
    <property type="entry name" value="Capsid/spike_ssDNA_virus"/>
</dbReference>
<dbReference type="SUPFAM" id="SSF88645">
    <property type="entry name" value="ssDNA viruses"/>
    <property type="match status" value="1"/>
</dbReference>
<evidence type="ECO:0000256" key="5">
    <source>
        <dbReference type="ARBA" id="ARBA00022844"/>
    </source>
</evidence>
<protein>
    <submittedName>
        <fullName evidence="6">Major capsid protein</fullName>
    </submittedName>
</protein>
<sequence length="578" mass="64030">MNMKNKTVQYNAVPKIKRGRTRFHEPHSLLSTIGTGKLYPVCAEEVYPGDSIYERLSCVLRGLTPKVPVMDNAFLDLHSFFVPNRLLWSHWEAFISGTGNPDEYTNPTEYNVPQIIFSGSFTAGQAITGSVADYLDYGYSSSSQGIGDLQPMSALYPRAYVKVWNDWFRDENLQQSAHLYTDDSDRYFSRAIGVAPTPLVSAELGGDLLPVSRFHDYFTSLLPQPQKAPPVLLPLGGSAPVSALAYLDRVPVTSGNGIPTRLNFTDSTGNSYNFTDLHNAKNDGLRGTLNTSASDTSGSPMYVSLSANGTARVSGSVDLDSSSAADINRFRVAVATQQFYEQLARSGSRYQEALQGLFGVYATDSRLQRAEYLGGLREPIRNHQIASSTDNDDATLGTTGAFSFTSFNNRKNARKGFTEHGIYLVVACVRTSNTYAQGVPVKLSRRTRFDYYFPSFARLGEMPVYQSEIFNSVQSNSNNALNVFGYKPAWQELRVRQNRCTGLMRPQSPLTLAQWNYARLFSSAPSLTSDFVTQSDTEVSRSLAVTDQPNAQWLLNIYFDTYLDRILTADGVPGLLRL</sequence>
<dbReference type="GO" id="GO:0005198">
    <property type="term" value="F:structural molecule activity"/>
    <property type="evidence" value="ECO:0007669"/>
    <property type="project" value="InterPro"/>
</dbReference>
<keyword evidence="3" id="KW-1140">T=1 icosahedral capsid protein</keyword>
<name>A0A976R7V9_9VIRU</name>
<dbReference type="GO" id="GO:0039615">
    <property type="term" value="C:T=1 icosahedral viral capsid"/>
    <property type="evidence" value="ECO:0007669"/>
    <property type="project" value="UniProtKB-KW"/>
</dbReference>
<proteinExistence type="inferred from homology"/>
<evidence type="ECO:0000256" key="2">
    <source>
        <dbReference type="ARBA" id="ARBA00009963"/>
    </source>
</evidence>
<dbReference type="Gene3D" id="2.60.169.10">
    <property type="entry name" value="Microviridae F protein"/>
    <property type="match status" value="2"/>
</dbReference>
<reference evidence="6" key="1">
    <citation type="submission" date="2022-02" db="EMBL/GenBank/DDBJ databases">
        <title>Towards deciphering the DNA virus diversity associated with rodent species in the families Cricetidae and Heteromyidae.</title>
        <authorList>
            <person name="Lund M."/>
            <person name="Larsen B.B."/>
            <person name="Gryseels S."/>
            <person name="Kraberger S."/>
            <person name="Rowsey D.M."/>
            <person name="Steger L."/>
            <person name="Yule K.M."/>
            <person name="Upham N.S."/>
            <person name="Worobey M."/>
            <person name="Van Doorslaer K."/>
            <person name="Varsani A."/>
        </authorList>
    </citation>
    <scope>NUCLEOTIDE SEQUENCE</scope>
    <source>
        <strain evidence="6">UA08Rod_6403</strain>
    </source>
</reference>
<evidence type="ECO:0000256" key="3">
    <source>
        <dbReference type="ARBA" id="ARBA00022431"/>
    </source>
</evidence>
<evidence type="ECO:0000256" key="4">
    <source>
        <dbReference type="ARBA" id="ARBA00022561"/>
    </source>
</evidence>
<evidence type="ECO:0000256" key="1">
    <source>
        <dbReference type="ARBA" id="ARBA00004328"/>
    </source>
</evidence>
<comment type="subcellular location">
    <subcellularLocation>
        <location evidence="1">Virion</location>
    </subcellularLocation>
</comment>
<keyword evidence="4" id="KW-0167">Capsid protein</keyword>
<evidence type="ECO:0000313" key="6">
    <source>
        <dbReference type="EMBL" id="UPW40875.1"/>
    </source>
</evidence>
<dbReference type="InterPro" id="IPR037002">
    <property type="entry name" value="Microviridae_protein_F_sf"/>
</dbReference>